<feature type="domain" description="Solute-binding protein family 5" evidence="6">
    <location>
        <begin position="71"/>
        <end position="438"/>
    </location>
</feature>
<dbReference type="EMBL" id="JBHLUN010000006">
    <property type="protein sequence ID" value="MFC0408431.1"/>
    <property type="molecule type" value="Genomic_DNA"/>
</dbReference>
<organism evidence="7 8">
    <name type="scientific">Roseomonas elaeocarpi</name>
    <dbReference type="NCBI Taxonomy" id="907779"/>
    <lineage>
        <taxon>Bacteria</taxon>
        <taxon>Pseudomonadati</taxon>
        <taxon>Pseudomonadota</taxon>
        <taxon>Alphaproteobacteria</taxon>
        <taxon>Acetobacterales</taxon>
        <taxon>Roseomonadaceae</taxon>
        <taxon>Roseomonas</taxon>
    </lineage>
</organism>
<dbReference type="InterPro" id="IPR039424">
    <property type="entry name" value="SBP_5"/>
</dbReference>
<dbReference type="CDD" id="cd08498">
    <property type="entry name" value="PBP2_NikA_DppA_OppA_like_2"/>
    <property type="match status" value="1"/>
</dbReference>
<dbReference type="Gene3D" id="3.10.105.10">
    <property type="entry name" value="Dipeptide-binding Protein, Domain 3"/>
    <property type="match status" value="1"/>
</dbReference>
<dbReference type="PANTHER" id="PTHR30290">
    <property type="entry name" value="PERIPLASMIC BINDING COMPONENT OF ABC TRANSPORTER"/>
    <property type="match status" value="1"/>
</dbReference>
<feature type="signal peptide" evidence="5">
    <location>
        <begin position="1"/>
        <end position="17"/>
    </location>
</feature>
<evidence type="ECO:0000313" key="7">
    <source>
        <dbReference type="EMBL" id="MFC0408431.1"/>
    </source>
</evidence>
<evidence type="ECO:0000256" key="2">
    <source>
        <dbReference type="ARBA" id="ARBA00005695"/>
    </source>
</evidence>
<dbReference type="Gene3D" id="3.90.76.10">
    <property type="entry name" value="Dipeptide-binding Protein, Domain 1"/>
    <property type="match status" value="1"/>
</dbReference>
<keyword evidence="8" id="KW-1185">Reference proteome</keyword>
<dbReference type="SUPFAM" id="SSF53850">
    <property type="entry name" value="Periplasmic binding protein-like II"/>
    <property type="match status" value="1"/>
</dbReference>
<evidence type="ECO:0000256" key="5">
    <source>
        <dbReference type="SAM" id="SignalP"/>
    </source>
</evidence>
<evidence type="ECO:0000313" key="8">
    <source>
        <dbReference type="Proteomes" id="UP001589865"/>
    </source>
</evidence>
<dbReference type="Gene3D" id="3.40.190.10">
    <property type="entry name" value="Periplasmic binding protein-like II"/>
    <property type="match status" value="1"/>
</dbReference>
<evidence type="ECO:0000256" key="4">
    <source>
        <dbReference type="ARBA" id="ARBA00022729"/>
    </source>
</evidence>
<dbReference type="Proteomes" id="UP001589865">
    <property type="component" value="Unassembled WGS sequence"/>
</dbReference>
<sequence>MRWPASTALLLTLPLMAGPGAPAMAQDARIATQTETSSLDPHFALVGANQAVAQHIFDPIIGSDADLRPVPGLTSVTNPQPDVWEFRIRDGAVFSDGTPVTAEDIRFSLERMPKVPNSPAPFIRMQAAVTSMEVVDSRTIRLHSRGADPAVVLNAMTAYVVPEHVAKDATTADFNSGRAAVGSGPWRFVSWQPGAQLVLERNDRYWGPKPDFARATIRPIASDAARMAALLSGDVDLIDNVPPGDIARLRADGKVAITASPSSRIIYLALDQGNEVTPFVTARDGKPLAVNPLRDARVRQALSLAINRDAIVERVLQRSGHPTGQLAVKGQVGFDEALAAPAFDLAQAKRLLAEAGYPDGFRITLHSPNNRYVEDDKTSQAVAQFWTRLGIDARVEVMPSNVFFTRAGKREFSAFLIGFGHTTGDSWLGLSQVLHSFDGKGYGGLNRGRYSNPAFDALIDQARTVPDADARGALLRQAQEIAFHQDAAILPLHVPDNVWAHRANLRYEGGVDEGTLAQHLHPAQ</sequence>
<dbReference type="PIRSF" id="PIRSF002741">
    <property type="entry name" value="MppA"/>
    <property type="match status" value="1"/>
</dbReference>
<comment type="similarity">
    <text evidence="2">Belongs to the bacterial solute-binding protein 5 family.</text>
</comment>
<gene>
    <name evidence="7" type="ORF">ACFFGY_09245</name>
</gene>
<evidence type="ECO:0000256" key="1">
    <source>
        <dbReference type="ARBA" id="ARBA00004418"/>
    </source>
</evidence>
<dbReference type="PANTHER" id="PTHR30290:SF9">
    <property type="entry name" value="OLIGOPEPTIDE-BINDING PROTEIN APPA"/>
    <property type="match status" value="1"/>
</dbReference>
<reference evidence="7 8" key="1">
    <citation type="submission" date="2024-09" db="EMBL/GenBank/DDBJ databases">
        <authorList>
            <person name="Sun Q."/>
            <person name="Mori K."/>
        </authorList>
    </citation>
    <scope>NUCLEOTIDE SEQUENCE [LARGE SCALE GENOMIC DNA]</scope>
    <source>
        <strain evidence="7 8">TBRC 5777</strain>
    </source>
</reference>
<evidence type="ECO:0000256" key="3">
    <source>
        <dbReference type="ARBA" id="ARBA00022448"/>
    </source>
</evidence>
<protein>
    <submittedName>
        <fullName evidence="7">ABC transporter substrate-binding protein</fullName>
    </submittedName>
</protein>
<evidence type="ECO:0000259" key="6">
    <source>
        <dbReference type="Pfam" id="PF00496"/>
    </source>
</evidence>
<keyword evidence="4 5" id="KW-0732">Signal</keyword>
<dbReference type="Pfam" id="PF00496">
    <property type="entry name" value="SBP_bac_5"/>
    <property type="match status" value="1"/>
</dbReference>
<dbReference type="InterPro" id="IPR030678">
    <property type="entry name" value="Peptide/Ni-bd"/>
</dbReference>
<accession>A0ABV6JRS4</accession>
<feature type="chain" id="PRO_5047263119" evidence="5">
    <location>
        <begin position="18"/>
        <end position="524"/>
    </location>
</feature>
<dbReference type="RefSeq" id="WP_377044184.1">
    <property type="nucleotide sequence ID" value="NZ_JBHLUN010000006.1"/>
</dbReference>
<name>A0ABV6JRS4_9PROT</name>
<proteinExistence type="inferred from homology"/>
<comment type="subcellular location">
    <subcellularLocation>
        <location evidence="1">Periplasm</location>
    </subcellularLocation>
</comment>
<comment type="caution">
    <text evidence="7">The sequence shown here is derived from an EMBL/GenBank/DDBJ whole genome shotgun (WGS) entry which is preliminary data.</text>
</comment>
<keyword evidence="3" id="KW-0813">Transport</keyword>
<dbReference type="InterPro" id="IPR000914">
    <property type="entry name" value="SBP_5_dom"/>
</dbReference>